<dbReference type="AlphaFoldDB" id="W4FUP6"/>
<feature type="region of interest" description="Disordered" evidence="1">
    <location>
        <begin position="23"/>
        <end position="57"/>
    </location>
</feature>
<reference evidence="2" key="1">
    <citation type="submission" date="2013-12" db="EMBL/GenBank/DDBJ databases">
        <title>The Genome Sequence of Aphanomyces astaci APO3.</title>
        <authorList>
            <consortium name="The Broad Institute Genomics Platform"/>
            <person name="Russ C."/>
            <person name="Tyler B."/>
            <person name="van West P."/>
            <person name="Dieguez-Uribeondo J."/>
            <person name="Young S.K."/>
            <person name="Zeng Q."/>
            <person name="Gargeya S."/>
            <person name="Fitzgerald M."/>
            <person name="Abouelleil A."/>
            <person name="Alvarado L."/>
            <person name="Chapman S.B."/>
            <person name="Gainer-Dewar J."/>
            <person name="Goldberg J."/>
            <person name="Griggs A."/>
            <person name="Gujja S."/>
            <person name="Hansen M."/>
            <person name="Howarth C."/>
            <person name="Imamovic A."/>
            <person name="Ireland A."/>
            <person name="Larimer J."/>
            <person name="McCowan C."/>
            <person name="Murphy C."/>
            <person name="Pearson M."/>
            <person name="Poon T.W."/>
            <person name="Priest M."/>
            <person name="Roberts A."/>
            <person name="Saif S."/>
            <person name="Shea T."/>
            <person name="Sykes S."/>
            <person name="Wortman J."/>
            <person name="Nusbaum C."/>
            <person name="Birren B."/>
        </authorList>
    </citation>
    <scope>NUCLEOTIDE SEQUENCE [LARGE SCALE GENOMIC DNA]</scope>
    <source>
        <strain evidence="2">APO3</strain>
    </source>
</reference>
<evidence type="ECO:0000313" key="2">
    <source>
        <dbReference type="EMBL" id="ETV70529.1"/>
    </source>
</evidence>
<dbReference type="VEuPathDB" id="FungiDB:H257_13919"/>
<evidence type="ECO:0000256" key="1">
    <source>
        <dbReference type="SAM" id="MobiDB-lite"/>
    </source>
</evidence>
<accession>W4FUP6</accession>
<dbReference type="OrthoDB" id="112281at2759"/>
<dbReference type="EMBL" id="KI913165">
    <property type="protein sequence ID" value="ETV70529.1"/>
    <property type="molecule type" value="Genomic_DNA"/>
</dbReference>
<dbReference type="RefSeq" id="XP_009839912.1">
    <property type="nucleotide sequence ID" value="XM_009841610.1"/>
</dbReference>
<feature type="compositionally biased region" description="Basic residues" evidence="1">
    <location>
        <begin position="28"/>
        <end position="44"/>
    </location>
</feature>
<dbReference type="GeneID" id="20815915"/>
<proteinExistence type="predicted"/>
<gene>
    <name evidence="2" type="ORF">H257_13919</name>
</gene>
<protein>
    <submittedName>
        <fullName evidence="2">Uncharacterized protein</fullName>
    </submittedName>
</protein>
<organism evidence="2">
    <name type="scientific">Aphanomyces astaci</name>
    <name type="common">Crayfish plague agent</name>
    <dbReference type="NCBI Taxonomy" id="112090"/>
    <lineage>
        <taxon>Eukaryota</taxon>
        <taxon>Sar</taxon>
        <taxon>Stramenopiles</taxon>
        <taxon>Oomycota</taxon>
        <taxon>Saprolegniomycetes</taxon>
        <taxon>Saprolegniales</taxon>
        <taxon>Verrucalvaceae</taxon>
        <taxon>Aphanomyces</taxon>
    </lineage>
</organism>
<sequence>MGHRHHDDPVFALTLSGHISGGYDSPKAHKGKHHQRASTTKKKLIVSATSPSSPHTDRAHNLLVQADAFLDTAHSEVYAIEGAMKHLRHALDAFQVLFDKQIHMCADTECFKVARMKADLMDMLDSVKNASTSLEGSSSRLQKAITGGKKAIHVNQSTLLHRRNQPSRNGALDSIDTDYHHHQYATTSRTWSSSSLTGSCSSGSLDNTTTTPLTLWDTLFPLPGAPTLPKPDVSAVLDKVAFYSKTSLGKKDVLVFFRELIHWSLVHNHKTLSFLDRSHNKNHSTRYASILTSAAWDELGSLQVLTKVAQQHGNDSDDLGDVASATSVSTVNLESFVTSTAFAHLVKTISAKLNFSPSKPPATSSPPKEAMTAAENTLSMAKLLHDLANAECEAKNGFKLSVRSNAVRSKEFSKAFLTASKELLDKETTLY</sequence>
<name>W4FUP6_APHAT</name>